<proteinExistence type="predicted"/>
<gene>
    <name evidence="1" type="ORF">LCGC14_1214140</name>
</gene>
<evidence type="ECO:0000313" key="1">
    <source>
        <dbReference type="EMBL" id="KKM92867.1"/>
    </source>
</evidence>
<sequence length="91" mass="10403">MYKIYLAIILICIGIIVLQSRDRKLDSFEKTEIFHEEVERMGLYDAVDYKITKQGVEVLSKDGTASYFSNVYHLGMLKVGESKIINLLGVK</sequence>
<organism evidence="1">
    <name type="scientific">marine sediment metagenome</name>
    <dbReference type="NCBI Taxonomy" id="412755"/>
    <lineage>
        <taxon>unclassified sequences</taxon>
        <taxon>metagenomes</taxon>
        <taxon>ecological metagenomes</taxon>
    </lineage>
</organism>
<comment type="caution">
    <text evidence="1">The sequence shown here is derived from an EMBL/GenBank/DDBJ whole genome shotgun (WGS) entry which is preliminary data.</text>
</comment>
<reference evidence="1" key="1">
    <citation type="journal article" date="2015" name="Nature">
        <title>Complex archaea that bridge the gap between prokaryotes and eukaryotes.</title>
        <authorList>
            <person name="Spang A."/>
            <person name="Saw J.H."/>
            <person name="Jorgensen S.L."/>
            <person name="Zaremba-Niedzwiedzka K."/>
            <person name="Martijn J."/>
            <person name="Lind A.E."/>
            <person name="van Eijk R."/>
            <person name="Schleper C."/>
            <person name="Guy L."/>
            <person name="Ettema T.J."/>
        </authorList>
    </citation>
    <scope>NUCLEOTIDE SEQUENCE</scope>
</reference>
<dbReference type="AlphaFoldDB" id="A0A0F9PHV5"/>
<protein>
    <submittedName>
        <fullName evidence="1">Uncharacterized protein</fullName>
    </submittedName>
</protein>
<accession>A0A0F9PHV5</accession>
<name>A0A0F9PHV5_9ZZZZ</name>
<dbReference type="EMBL" id="LAZR01006341">
    <property type="protein sequence ID" value="KKM92867.1"/>
    <property type="molecule type" value="Genomic_DNA"/>
</dbReference>